<dbReference type="SUPFAM" id="SSF56601">
    <property type="entry name" value="beta-lactamase/transpeptidase-like"/>
    <property type="match status" value="1"/>
</dbReference>
<dbReference type="InterPro" id="IPR012338">
    <property type="entry name" value="Beta-lactam/transpept-like"/>
</dbReference>
<protein>
    <recommendedName>
        <fullName evidence="1">Beta-lactamase-related domain-containing protein</fullName>
    </recommendedName>
</protein>
<feature type="non-terminal residue" evidence="2">
    <location>
        <position position="1"/>
    </location>
</feature>
<feature type="domain" description="Beta-lactamase-related" evidence="1">
    <location>
        <begin position="1"/>
        <end position="233"/>
    </location>
</feature>
<feature type="non-terminal residue" evidence="2">
    <location>
        <position position="294"/>
    </location>
</feature>
<organism evidence="2">
    <name type="scientific">marine metagenome</name>
    <dbReference type="NCBI Taxonomy" id="408172"/>
    <lineage>
        <taxon>unclassified sequences</taxon>
        <taxon>metagenomes</taxon>
        <taxon>ecological metagenomes</taxon>
    </lineage>
</organism>
<dbReference type="InterPro" id="IPR050491">
    <property type="entry name" value="AmpC-like"/>
</dbReference>
<evidence type="ECO:0000259" key="1">
    <source>
        <dbReference type="Pfam" id="PF00144"/>
    </source>
</evidence>
<dbReference type="EMBL" id="UINC01143252">
    <property type="protein sequence ID" value="SVD32066.1"/>
    <property type="molecule type" value="Genomic_DNA"/>
</dbReference>
<evidence type="ECO:0000313" key="2">
    <source>
        <dbReference type="EMBL" id="SVD32066.1"/>
    </source>
</evidence>
<dbReference type="Pfam" id="PF00144">
    <property type="entry name" value="Beta-lactamase"/>
    <property type="match status" value="1"/>
</dbReference>
<sequence length="294" mass="32138">HLLTHSSGLPGLSCRFFAKDLAEKTESDSKPQLLSTAHLISHINQLEVELLAPPGALHSYSNEGYCILGGIIETVFQQPYPEVAKKLVFGPLSMRNSAIGGQQAQSFGAIATPLQRTGQGLRELAYWDAPLFYPAGGLLTSPSDLIRLLSVLKGDSELLSQEQCQVMMTRLQAIASRPSSTFGYGYGLEIEQLRDDNTLAWHTGQRPGLSSFFGIVPELQLSVAIAINTSDAPTAHLGHTILNDILSDFTEIDLPWLTTVYPDDPQRENPDQLRGRYGSLELGNVDVVYCDDQL</sequence>
<gene>
    <name evidence="2" type="ORF">METZ01_LOCUS384920</name>
</gene>
<dbReference type="PANTHER" id="PTHR46825">
    <property type="entry name" value="D-ALANYL-D-ALANINE-CARBOXYPEPTIDASE/ENDOPEPTIDASE AMPH"/>
    <property type="match status" value="1"/>
</dbReference>
<dbReference type="InterPro" id="IPR001466">
    <property type="entry name" value="Beta-lactam-related"/>
</dbReference>
<name>A0A382UCS3_9ZZZZ</name>
<dbReference type="PANTHER" id="PTHR46825:SF9">
    <property type="entry name" value="BETA-LACTAMASE-RELATED DOMAIN-CONTAINING PROTEIN"/>
    <property type="match status" value="1"/>
</dbReference>
<dbReference type="AlphaFoldDB" id="A0A382UCS3"/>
<accession>A0A382UCS3</accession>
<dbReference type="Gene3D" id="3.40.710.10">
    <property type="entry name" value="DD-peptidase/beta-lactamase superfamily"/>
    <property type="match status" value="1"/>
</dbReference>
<proteinExistence type="predicted"/>
<reference evidence="2" key="1">
    <citation type="submission" date="2018-05" db="EMBL/GenBank/DDBJ databases">
        <authorList>
            <person name="Lanie J.A."/>
            <person name="Ng W.-L."/>
            <person name="Kazmierczak K.M."/>
            <person name="Andrzejewski T.M."/>
            <person name="Davidsen T.M."/>
            <person name="Wayne K.J."/>
            <person name="Tettelin H."/>
            <person name="Glass J.I."/>
            <person name="Rusch D."/>
            <person name="Podicherti R."/>
            <person name="Tsui H.-C.T."/>
            <person name="Winkler M.E."/>
        </authorList>
    </citation>
    <scope>NUCLEOTIDE SEQUENCE</scope>
</reference>